<dbReference type="EMBL" id="KI630592">
    <property type="protein sequence ID" value="EYU36173.1"/>
    <property type="molecule type" value="Genomic_DNA"/>
</dbReference>
<protein>
    <submittedName>
        <fullName evidence="1">Uncharacterized protein</fullName>
    </submittedName>
</protein>
<name>A0A022R8W5_ERYGU</name>
<reference evidence="1 2" key="1">
    <citation type="journal article" date="2013" name="Proc. Natl. Acad. Sci. U.S.A.">
        <title>Fine-scale variation in meiotic recombination in Mimulus inferred from population shotgun sequencing.</title>
        <authorList>
            <person name="Hellsten U."/>
            <person name="Wright K.M."/>
            <person name="Jenkins J."/>
            <person name="Shu S."/>
            <person name="Yuan Y."/>
            <person name="Wessler S.R."/>
            <person name="Schmutz J."/>
            <person name="Willis J.H."/>
            <person name="Rokhsar D.S."/>
        </authorList>
    </citation>
    <scope>NUCLEOTIDE SEQUENCE [LARGE SCALE GENOMIC DNA]</scope>
    <source>
        <strain evidence="2">cv. DUN x IM62</strain>
    </source>
</reference>
<keyword evidence="2" id="KW-1185">Reference proteome</keyword>
<proteinExistence type="predicted"/>
<gene>
    <name evidence="1" type="ORF">MIMGU_mgv1a011636mg</name>
</gene>
<evidence type="ECO:0000313" key="1">
    <source>
        <dbReference type="EMBL" id="EYU36173.1"/>
    </source>
</evidence>
<accession>A0A022R8W5</accession>
<sequence length="275" mass="31132">MRRQPGFMIHRHNLRRVITRKHILPQLRSGGFQPLQRQRLIEQIQRRQLRRRRQFPVRQEIPKIPLQQRHLKIGLIVLHNIILRANVRTRLHMIGREASLLRKIRVQANVPPQIHHINQKLLPRSLPPVGNAVGRRSAIHRAFGTLAFGKSTNAEAFEFVSEAILKAFFTCPSISETATTMLGLWILINPLMLAYTACKTGTSDFDFSDSKPIPRSKILNLLSLHTALGHFKALTASSHGQNLPPETTTYAFLPGVVLIFSIRGARAVISSTECA</sequence>
<organism evidence="1 2">
    <name type="scientific">Erythranthe guttata</name>
    <name type="common">Yellow monkey flower</name>
    <name type="synonym">Mimulus guttatus</name>
    <dbReference type="NCBI Taxonomy" id="4155"/>
    <lineage>
        <taxon>Eukaryota</taxon>
        <taxon>Viridiplantae</taxon>
        <taxon>Streptophyta</taxon>
        <taxon>Embryophyta</taxon>
        <taxon>Tracheophyta</taxon>
        <taxon>Spermatophyta</taxon>
        <taxon>Magnoliopsida</taxon>
        <taxon>eudicotyledons</taxon>
        <taxon>Gunneridae</taxon>
        <taxon>Pentapetalae</taxon>
        <taxon>asterids</taxon>
        <taxon>lamiids</taxon>
        <taxon>Lamiales</taxon>
        <taxon>Phrymaceae</taxon>
        <taxon>Erythranthe</taxon>
    </lineage>
</organism>
<dbReference type="AlphaFoldDB" id="A0A022R8W5"/>
<dbReference type="Proteomes" id="UP000030748">
    <property type="component" value="Unassembled WGS sequence"/>
</dbReference>
<evidence type="ECO:0000313" key="2">
    <source>
        <dbReference type="Proteomes" id="UP000030748"/>
    </source>
</evidence>